<dbReference type="RefSeq" id="XP_060322236.1">
    <property type="nucleotide sequence ID" value="XM_060468252.1"/>
</dbReference>
<reference evidence="2" key="1">
    <citation type="submission" date="2023-06" db="EMBL/GenBank/DDBJ databases">
        <authorList>
            <consortium name="Lawrence Berkeley National Laboratory"/>
            <person name="Ahrendt S."/>
            <person name="Sahu N."/>
            <person name="Indic B."/>
            <person name="Wong-Bajracharya J."/>
            <person name="Merenyi Z."/>
            <person name="Ke H.-M."/>
            <person name="Monk M."/>
            <person name="Kocsube S."/>
            <person name="Drula E."/>
            <person name="Lipzen A."/>
            <person name="Balint B."/>
            <person name="Henrissat B."/>
            <person name="Andreopoulos B."/>
            <person name="Martin F.M."/>
            <person name="Harder C.B."/>
            <person name="Rigling D."/>
            <person name="Ford K.L."/>
            <person name="Foster G.D."/>
            <person name="Pangilinan J."/>
            <person name="Papanicolaou A."/>
            <person name="Barry K."/>
            <person name="LaButti K."/>
            <person name="Viragh M."/>
            <person name="Koriabine M."/>
            <person name="Yan M."/>
            <person name="Riley R."/>
            <person name="Champramary S."/>
            <person name="Plett K.L."/>
            <person name="Tsai I.J."/>
            <person name="Slot J."/>
            <person name="Sipos G."/>
            <person name="Plett J."/>
            <person name="Nagy L.G."/>
            <person name="Grigoriev I.V."/>
        </authorList>
    </citation>
    <scope>NUCLEOTIDE SEQUENCE</scope>
    <source>
        <strain evidence="2">CCBAS 213</strain>
    </source>
</reference>
<organism evidence="2 3">
    <name type="scientific">Armillaria tabescens</name>
    <name type="common">Ringless honey mushroom</name>
    <name type="synonym">Agaricus tabescens</name>
    <dbReference type="NCBI Taxonomy" id="1929756"/>
    <lineage>
        <taxon>Eukaryota</taxon>
        <taxon>Fungi</taxon>
        <taxon>Dikarya</taxon>
        <taxon>Basidiomycota</taxon>
        <taxon>Agaricomycotina</taxon>
        <taxon>Agaricomycetes</taxon>
        <taxon>Agaricomycetidae</taxon>
        <taxon>Agaricales</taxon>
        <taxon>Marasmiineae</taxon>
        <taxon>Physalacriaceae</taxon>
        <taxon>Desarmillaria</taxon>
    </lineage>
</organism>
<proteinExistence type="predicted"/>
<accession>A0AA39J7M4</accession>
<feature type="region of interest" description="Disordered" evidence="1">
    <location>
        <begin position="451"/>
        <end position="471"/>
    </location>
</feature>
<dbReference type="Proteomes" id="UP001175211">
    <property type="component" value="Unassembled WGS sequence"/>
</dbReference>
<dbReference type="EMBL" id="JAUEPS010000129">
    <property type="protein sequence ID" value="KAK0436314.1"/>
    <property type="molecule type" value="Genomic_DNA"/>
</dbReference>
<dbReference type="AlphaFoldDB" id="A0AA39J7M4"/>
<evidence type="ECO:0000313" key="3">
    <source>
        <dbReference type="Proteomes" id="UP001175211"/>
    </source>
</evidence>
<name>A0AA39J7M4_ARMTA</name>
<dbReference type="GeneID" id="85351800"/>
<protein>
    <submittedName>
        <fullName evidence="2">Uncharacterized protein</fullName>
    </submittedName>
</protein>
<sequence>DVDHRKGLAFLSKTGDIFYTPNAEYPIEVPLPHDPDKYAFHEGMVVDYYLYPQWWTEQFGWLAFIDRREHHHGYPFECLWKSTSIQSVSEEQSFIKDGIIDVADSWSWLEDRLIICTSILTSRYSAPCMRPQPPSQLYYKAFQKGAKSRLRSCVELARRWFSVWYGLFSFIIAYGTTGWNVRKVDFGQPDWFTFLQSRHFDFTWLEGILLSTIPPDPSYKHRVGTVLLPTIRGSSQPPVQWFIENGVPVWYPWTSAQIRDAEEWPHLFTPIAPPAYILQELQTHIHRPISPQASTQPGSQNVDECLETADLDPLHIGDHIDKEFAYNFPVPLSAPERDNSCPSLSQEPPGWIAFFDARDKRNAEREKTETEEHRAVRLSRERNPPTTWANGLYEWVEDSREPRGWRREDMGVKREYRAETLEDYSSKQKRYDSWCNEWDVCLAWGEDLDTGSDDEDSYTADPIDSGPSVEKPDLILRGFQRTPSPDIPMPEEVTSREAEQTSGFLRTLFCQFGFTAPTVDIAKLSSSSAAFKHVLQAFGLSTEVAQSFSSSTASAITQFLQDISKKHQPLADRWDASINREHGLAFHPLLFTLKVDQLHTTYIFPEDNYQAYIENRAKILYKPHGHAALLHGGIIWHLAKEHLSVDAALHGPSTKATEYHLGFVLGHKGEAWSLWDDDLGSDEADLICRLYRCKTGHGDQLALKSWWLLQHTWDLAGVNMGFWSEENERWYQSRLHKILEGKAKPMGVDQWRNELQGFPVTRNIRDGLRELSLLPSSAK</sequence>
<evidence type="ECO:0000256" key="1">
    <source>
        <dbReference type="SAM" id="MobiDB-lite"/>
    </source>
</evidence>
<keyword evidence="3" id="KW-1185">Reference proteome</keyword>
<gene>
    <name evidence="2" type="ORF">EV420DRAFT_1281252</name>
</gene>
<comment type="caution">
    <text evidence="2">The sequence shown here is derived from an EMBL/GenBank/DDBJ whole genome shotgun (WGS) entry which is preliminary data.</text>
</comment>
<feature type="non-terminal residue" evidence="2">
    <location>
        <position position="1"/>
    </location>
</feature>
<evidence type="ECO:0000313" key="2">
    <source>
        <dbReference type="EMBL" id="KAK0436314.1"/>
    </source>
</evidence>